<evidence type="ECO:0000256" key="4">
    <source>
        <dbReference type="ARBA" id="ARBA00022807"/>
    </source>
</evidence>
<dbReference type="InterPro" id="IPR000064">
    <property type="entry name" value="NLP_P60_dom"/>
</dbReference>
<dbReference type="PANTHER" id="PTHR47359">
    <property type="entry name" value="PEPTIDOGLYCAN DL-ENDOPEPTIDASE CWLO"/>
    <property type="match status" value="1"/>
</dbReference>
<dbReference type="EMBL" id="JAAXOT010000022">
    <property type="protein sequence ID" value="NKY60294.1"/>
    <property type="molecule type" value="Genomic_DNA"/>
</dbReference>
<dbReference type="InterPro" id="IPR019710">
    <property type="entry name" value="DUF4226"/>
</dbReference>
<dbReference type="Gene3D" id="3.90.1720.10">
    <property type="entry name" value="endopeptidase domain like (from Nostoc punctiforme)"/>
    <property type="match status" value="1"/>
</dbReference>
<evidence type="ECO:0000256" key="3">
    <source>
        <dbReference type="ARBA" id="ARBA00022801"/>
    </source>
</evidence>
<gene>
    <name evidence="7" type="ORF">HGA15_29980</name>
</gene>
<feature type="domain" description="NlpC/P60" evidence="6">
    <location>
        <begin position="254"/>
        <end position="372"/>
    </location>
</feature>
<feature type="compositionally biased region" description="Low complexity" evidence="5">
    <location>
        <begin position="9"/>
        <end position="18"/>
    </location>
</feature>
<keyword evidence="2" id="KW-0645">Protease</keyword>
<dbReference type="GO" id="GO:0006508">
    <property type="term" value="P:proteolysis"/>
    <property type="evidence" value="ECO:0007669"/>
    <property type="project" value="UniProtKB-KW"/>
</dbReference>
<dbReference type="RefSeq" id="WP_062980084.1">
    <property type="nucleotide sequence ID" value="NZ_JAAXOT010000022.1"/>
</dbReference>
<reference evidence="7 8" key="1">
    <citation type="submission" date="2020-04" db="EMBL/GenBank/DDBJ databases">
        <title>MicrobeNet Type strains.</title>
        <authorList>
            <person name="Nicholson A.C."/>
        </authorList>
    </citation>
    <scope>NUCLEOTIDE SEQUENCE [LARGE SCALE GENOMIC DNA]</scope>
    <source>
        <strain evidence="7 8">JCM 3332</strain>
    </source>
</reference>
<evidence type="ECO:0000256" key="5">
    <source>
        <dbReference type="SAM" id="MobiDB-lite"/>
    </source>
</evidence>
<dbReference type="PANTHER" id="PTHR47359:SF3">
    <property type="entry name" value="NLP_P60 DOMAIN-CONTAINING PROTEIN-RELATED"/>
    <property type="match status" value="1"/>
</dbReference>
<dbReference type="Proteomes" id="UP000570678">
    <property type="component" value="Unassembled WGS sequence"/>
</dbReference>
<dbReference type="Pfam" id="PF00877">
    <property type="entry name" value="NLPC_P60"/>
    <property type="match status" value="1"/>
</dbReference>
<protein>
    <submittedName>
        <fullName evidence="7">DUF4226 domain-containing protein</fullName>
    </submittedName>
</protein>
<name>A0A846YS34_9NOCA</name>
<comment type="caution">
    <text evidence="7">The sequence shown here is derived from an EMBL/GenBank/DDBJ whole genome shotgun (WGS) entry which is preliminary data.</text>
</comment>
<dbReference type="InterPro" id="IPR051794">
    <property type="entry name" value="PG_Endopeptidase_C40"/>
</dbReference>
<evidence type="ECO:0000256" key="1">
    <source>
        <dbReference type="ARBA" id="ARBA00007074"/>
    </source>
</evidence>
<dbReference type="InterPro" id="IPR038765">
    <property type="entry name" value="Papain-like_cys_pep_sf"/>
</dbReference>
<evidence type="ECO:0000259" key="6">
    <source>
        <dbReference type="PROSITE" id="PS51935"/>
    </source>
</evidence>
<sequence>MATPPVSGPPAQQQAPQGEEQKSDREPADPPVDPELLAEVAPMALMAGMSLLPILGSALSGLLGGGSGGGSGGGTPVPEGQLTPEAQRALEALDLLAEVYGDGPTDNPEVQRLREEVGASNGSGETARMVKAKRLFQRNAATAFNNLDNQLANYIKRLAGTNTVDKKAVTSLIREVNVALAELGPQAYTKEGQQQVREILTRALRKAQNVVSGGQTNADETATAIDKLTNQYLYNIAGKEVPSGYMTSMGAGGSAKARKAVEVALAQVGDPYVWGAEGPNSFDCSGLMQYAANAAGVDIPRVSQDQWRGLPKVAPNDLQPGDLIFPSSSFNGGSPGHVMMYIGNGQVVHAPSAGKNVEVKALPSSFQATRWA</sequence>
<dbReference type="Pfam" id="PF10774">
    <property type="entry name" value="DUF4226"/>
    <property type="match status" value="1"/>
</dbReference>
<feature type="region of interest" description="Disordered" evidence="5">
    <location>
        <begin position="1"/>
        <end position="35"/>
    </location>
</feature>
<dbReference type="SUPFAM" id="SSF54001">
    <property type="entry name" value="Cysteine proteinases"/>
    <property type="match status" value="1"/>
</dbReference>
<evidence type="ECO:0000313" key="8">
    <source>
        <dbReference type="Proteomes" id="UP000570678"/>
    </source>
</evidence>
<accession>A0A846YS34</accession>
<keyword evidence="3" id="KW-0378">Hydrolase</keyword>
<organism evidence="7 8">
    <name type="scientific">Nocardia flavorosea</name>
    <dbReference type="NCBI Taxonomy" id="53429"/>
    <lineage>
        <taxon>Bacteria</taxon>
        <taxon>Bacillati</taxon>
        <taxon>Actinomycetota</taxon>
        <taxon>Actinomycetes</taxon>
        <taxon>Mycobacteriales</taxon>
        <taxon>Nocardiaceae</taxon>
        <taxon>Nocardia</taxon>
    </lineage>
</organism>
<dbReference type="PROSITE" id="PS51935">
    <property type="entry name" value="NLPC_P60"/>
    <property type="match status" value="1"/>
</dbReference>
<keyword evidence="4" id="KW-0788">Thiol protease</keyword>
<feature type="compositionally biased region" description="Basic and acidic residues" evidence="5">
    <location>
        <begin position="19"/>
        <end position="28"/>
    </location>
</feature>
<evidence type="ECO:0000313" key="7">
    <source>
        <dbReference type="EMBL" id="NKY60294.1"/>
    </source>
</evidence>
<comment type="similarity">
    <text evidence="1">Belongs to the peptidase C40 family.</text>
</comment>
<keyword evidence="8" id="KW-1185">Reference proteome</keyword>
<evidence type="ECO:0000256" key="2">
    <source>
        <dbReference type="ARBA" id="ARBA00022670"/>
    </source>
</evidence>
<dbReference type="GO" id="GO:0008234">
    <property type="term" value="F:cysteine-type peptidase activity"/>
    <property type="evidence" value="ECO:0007669"/>
    <property type="project" value="UniProtKB-KW"/>
</dbReference>
<proteinExistence type="inferred from homology"/>
<dbReference type="AlphaFoldDB" id="A0A846YS34"/>